<keyword evidence="1" id="KW-0812">Transmembrane</keyword>
<proteinExistence type="predicted"/>
<evidence type="ECO:0000313" key="3">
    <source>
        <dbReference type="EMBL" id="MBC5833717.1"/>
    </source>
</evidence>
<dbReference type="Gene3D" id="3.20.20.370">
    <property type="entry name" value="Glycoside hydrolase/deacetylase"/>
    <property type="match status" value="1"/>
</dbReference>
<comment type="caution">
    <text evidence="3">The sequence shown here is derived from an EMBL/GenBank/DDBJ whole genome shotgun (WGS) entry which is preliminary data.</text>
</comment>
<evidence type="ECO:0000313" key="4">
    <source>
        <dbReference type="Proteomes" id="UP000605990"/>
    </source>
</evidence>
<keyword evidence="4" id="KW-1185">Reference proteome</keyword>
<accession>A0ABR7IW14</accession>
<dbReference type="PANTHER" id="PTHR10587">
    <property type="entry name" value="GLYCOSYL TRANSFERASE-RELATED"/>
    <property type="match status" value="1"/>
</dbReference>
<evidence type="ECO:0000256" key="1">
    <source>
        <dbReference type="SAM" id="Phobius"/>
    </source>
</evidence>
<dbReference type="PROSITE" id="PS51677">
    <property type="entry name" value="NODB"/>
    <property type="match status" value="1"/>
</dbReference>
<dbReference type="SUPFAM" id="SSF88713">
    <property type="entry name" value="Glycoside hydrolase/deacetylase"/>
    <property type="match status" value="1"/>
</dbReference>
<feature type="domain" description="NodB homology" evidence="2">
    <location>
        <begin position="64"/>
        <end position="241"/>
    </location>
</feature>
<dbReference type="CDD" id="cd10917">
    <property type="entry name" value="CE4_NodB_like_6s_7s"/>
    <property type="match status" value="1"/>
</dbReference>
<protein>
    <submittedName>
        <fullName evidence="3">Polysaccharide deacetylase family protein</fullName>
    </submittedName>
</protein>
<feature type="transmembrane region" description="Helical" evidence="1">
    <location>
        <begin position="6"/>
        <end position="38"/>
    </location>
</feature>
<name>A0ABR7IW14_9FLAO</name>
<dbReference type="PANTHER" id="PTHR10587:SF125">
    <property type="entry name" value="POLYSACCHARIDE DEACETYLASE YHEN-RELATED"/>
    <property type="match status" value="1"/>
</dbReference>
<dbReference type="InterPro" id="IPR011330">
    <property type="entry name" value="Glyco_hydro/deAcase_b/a-brl"/>
</dbReference>
<gene>
    <name evidence="3" type="ORF">H8R27_02340</name>
</gene>
<reference evidence="3 4" key="1">
    <citation type="submission" date="2020-08" db="EMBL/GenBank/DDBJ databases">
        <title>Description of novel Flavobacterium F-408 isolate.</title>
        <authorList>
            <person name="Saticioglu I.B."/>
            <person name="Duman M."/>
            <person name="Altun S."/>
        </authorList>
    </citation>
    <scope>NUCLEOTIDE SEQUENCE [LARGE SCALE GENOMIC DNA]</scope>
    <source>
        <strain evidence="3 4">F-408</strain>
    </source>
</reference>
<sequence length="267" mass="30806">MLRHTYSVFIFFILLAFLFFTKASVLLYVLLIVAFLAITSWGAFDIRLNYFSTNICRSNNKKDKEIAITFDDGPHEKTIEILDLLSKYNAKATFFCIGKQIEKYPKTVERIIAEGHNIGNHSYSHSNWNGFFSTKKIASEIEHTKELIAQLVHKKTRIYRPPFGVTNPNISRAISRTNQVVIGWNVRSLDTVIESEVLIFERIKKRIKPGSIILLHDTSAKTVWVLEQLLLFLQSEGYKTKTIEELLDIQAYEITNNNQFVQANINK</sequence>
<evidence type="ECO:0000259" key="2">
    <source>
        <dbReference type="PROSITE" id="PS51677"/>
    </source>
</evidence>
<dbReference type="InterPro" id="IPR050248">
    <property type="entry name" value="Polysacc_deacetylase_ArnD"/>
</dbReference>
<dbReference type="EMBL" id="JACRUN010000001">
    <property type="protein sequence ID" value="MBC5833717.1"/>
    <property type="molecule type" value="Genomic_DNA"/>
</dbReference>
<organism evidence="3 4">
    <name type="scientific">Flavobacterium bernardetii</name>
    <dbReference type="NCBI Taxonomy" id="2813823"/>
    <lineage>
        <taxon>Bacteria</taxon>
        <taxon>Pseudomonadati</taxon>
        <taxon>Bacteroidota</taxon>
        <taxon>Flavobacteriia</taxon>
        <taxon>Flavobacteriales</taxon>
        <taxon>Flavobacteriaceae</taxon>
        <taxon>Flavobacterium</taxon>
    </lineage>
</organism>
<dbReference type="RefSeq" id="WP_166124954.1">
    <property type="nucleotide sequence ID" value="NZ_JAANOQ010000001.1"/>
</dbReference>
<dbReference type="Proteomes" id="UP000605990">
    <property type="component" value="Unassembled WGS sequence"/>
</dbReference>
<dbReference type="InterPro" id="IPR002509">
    <property type="entry name" value="NODB_dom"/>
</dbReference>
<dbReference type="Pfam" id="PF01522">
    <property type="entry name" value="Polysacc_deac_1"/>
    <property type="match status" value="1"/>
</dbReference>
<keyword evidence="1" id="KW-0472">Membrane</keyword>
<keyword evidence="1" id="KW-1133">Transmembrane helix</keyword>